<gene>
    <name evidence="2" type="ORF">ACOC_LOCUS3430</name>
</gene>
<evidence type="ECO:0000313" key="4">
    <source>
        <dbReference type="WBParaSite" id="ACOC_0000342901-mRNA-1"/>
    </source>
</evidence>
<accession>A0A0R3PGL1</accession>
<feature type="compositionally biased region" description="Basic and acidic residues" evidence="1">
    <location>
        <begin position="1"/>
        <end position="16"/>
    </location>
</feature>
<reference evidence="2 3" key="2">
    <citation type="submission" date="2018-11" db="EMBL/GenBank/DDBJ databases">
        <authorList>
            <consortium name="Pathogen Informatics"/>
        </authorList>
    </citation>
    <scope>NUCLEOTIDE SEQUENCE [LARGE SCALE GENOMIC DNA]</scope>
    <source>
        <strain evidence="2 3">Costa Rica</strain>
    </source>
</reference>
<name>A0A0R3PGL1_ANGCS</name>
<dbReference type="WBParaSite" id="ACOC_0000342901-mRNA-1">
    <property type="protein sequence ID" value="ACOC_0000342901-mRNA-1"/>
    <property type="gene ID" value="ACOC_0000342901"/>
</dbReference>
<feature type="compositionally biased region" description="Polar residues" evidence="1">
    <location>
        <begin position="17"/>
        <end position="27"/>
    </location>
</feature>
<evidence type="ECO:0000256" key="1">
    <source>
        <dbReference type="SAM" id="MobiDB-lite"/>
    </source>
</evidence>
<reference evidence="4" key="1">
    <citation type="submission" date="2017-02" db="UniProtKB">
        <authorList>
            <consortium name="WormBaseParasite"/>
        </authorList>
    </citation>
    <scope>IDENTIFICATION</scope>
</reference>
<dbReference type="AlphaFoldDB" id="A0A0R3PGL1"/>
<keyword evidence="3" id="KW-1185">Reference proteome</keyword>
<feature type="region of interest" description="Disordered" evidence="1">
    <location>
        <begin position="1"/>
        <end position="32"/>
    </location>
</feature>
<dbReference type="EMBL" id="UYYA01001033">
    <property type="protein sequence ID" value="VDM55015.1"/>
    <property type="molecule type" value="Genomic_DNA"/>
</dbReference>
<evidence type="ECO:0000313" key="2">
    <source>
        <dbReference type="EMBL" id="VDM55015.1"/>
    </source>
</evidence>
<proteinExistence type="predicted"/>
<protein>
    <submittedName>
        <fullName evidence="4">Site-specific DNA-methyltransferase (adenine-specific)</fullName>
    </submittedName>
</protein>
<organism evidence="4">
    <name type="scientific">Angiostrongylus costaricensis</name>
    <name type="common">Nematode worm</name>
    <dbReference type="NCBI Taxonomy" id="334426"/>
    <lineage>
        <taxon>Eukaryota</taxon>
        <taxon>Metazoa</taxon>
        <taxon>Ecdysozoa</taxon>
        <taxon>Nematoda</taxon>
        <taxon>Chromadorea</taxon>
        <taxon>Rhabditida</taxon>
        <taxon>Rhabditina</taxon>
        <taxon>Rhabditomorpha</taxon>
        <taxon>Strongyloidea</taxon>
        <taxon>Metastrongylidae</taxon>
        <taxon>Angiostrongylus</taxon>
    </lineage>
</organism>
<sequence>MNMEKKKKEGLRKREQNWLQSGLSKNPPTNPKIRAHLFDPAVWERFVMQRKNGLILQPRQEYFVLLTERLNDAF</sequence>
<evidence type="ECO:0000313" key="3">
    <source>
        <dbReference type="Proteomes" id="UP000267027"/>
    </source>
</evidence>
<dbReference type="Proteomes" id="UP000267027">
    <property type="component" value="Unassembled WGS sequence"/>
</dbReference>